<dbReference type="Pfam" id="PF13456">
    <property type="entry name" value="RVT_3"/>
    <property type="match status" value="1"/>
</dbReference>
<dbReference type="PANTHER" id="PTHR47723:SF19">
    <property type="entry name" value="POLYNUCLEOTIDYL TRANSFERASE, RIBONUCLEASE H-LIKE SUPERFAMILY PROTEIN"/>
    <property type="match status" value="1"/>
</dbReference>
<dbReference type="EMBL" id="LXQA010005580">
    <property type="protein sequence ID" value="MCH83676.1"/>
    <property type="molecule type" value="Genomic_DNA"/>
</dbReference>
<dbReference type="CDD" id="cd06222">
    <property type="entry name" value="RNase_H_like"/>
    <property type="match status" value="1"/>
</dbReference>
<reference evidence="2 3" key="1">
    <citation type="journal article" date="2018" name="Front. Plant Sci.">
        <title>Red Clover (Trifolium pratense) and Zigzag Clover (T. medium) - A Picture of Genomic Similarities and Differences.</title>
        <authorList>
            <person name="Dluhosova J."/>
            <person name="Istvanek J."/>
            <person name="Nedelnik J."/>
            <person name="Repkova J."/>
        </authorList>
    </citation>
    <scope>NUCLEOTIDE SEQUENCE [LARGE SCALE GENOMIC DNA]</scope>
    <source>
        <strain evidence="3">cv. 10/8</strain>
        <tissue evidence="2">Leaf</tissue>
    </source>
</reference>
<feature type="domain" description="RNase H type-1" evidence="1">
    <location>
        <begin position="24"/>
        <end position="122"/>
    </location>
</feature>
<dbReference type="SUPFAM" id="SSF53098">
    <property type="entry name" value="Ribonuclease H-like"/>
    <property type="match status" value="1"/>
</dbReference>
<protein>
    <submittedName>
        <fullName evidence="2">Ribonuclease H protein</fullName>
    </submittedName>
</protein>
<feature type="non-terminal residue" evidence="2">
    <location>
        <position position="123"/>
    </location>
</feature>
<dbReference type="GO" id="GO:0003676">
    <property type="term" value="F:nucleic acid binding"/>
    <property type="evidence" value="ECO:0007669"/>
    <property type="project" value="InterPro"/>
</dbReference>
<keyword evidence="3" id="KW-1185">Reference proteome</keyword>
<dbReference type="PANTHER" id="PTHR47723">
    <property type="entry name" value="OS05G0353850 PROTEIN"/>
    <property type="match status" value="1"/>
</dbReference>
<dbReference type="Proteomes" id="UP000265520">
    <property type="component" value="Unassembled WGS sequence"/>
</dbReference>
<sequence>MQCRDKHLVQIKWKAPREGWVKLNMDGASKGRNVSGCCGLIRGVDAEWLGGFSKRIGSANAYIAELWRVLLGLQLSYDRGFKAVQVCVDFEVIIKNILEKRAVNAAGWRQVQKIRQLLDREWE</sequence>
<dbReference type="GO" id="GO:0004523">
    <property type="term" value="F:RNA-DNA hybrid ribonuclease activity"/>
    <property type="evidence" value="ECO:0007669"/>
    <property type="project" value="InterPro"/>
</dbReference>
<evidence type="ECO:0000259" key="1">
    <source>
        <dbReference type="Pfam" id="PF13456"/>
    </source>
</evidence>
<dbReference type="InterPro" id="IPR044730">
    <property type="entry name" value="RNase_H-like_dom_plant"/>
</dbReference>
<comment type="caution">
    <text evidence="2">The sequence shown here is derived from an EMBL/GenBank/DDBJ whole genome shotgun (WGS) entry which is preliminary data.</text>
</comment>
<gene>
    <name evidence="2" type="ORF">A2U01_0004502</name>
</gene>
<dbReference type="InterPro" id="IPR012337">
    <property type="entry name" value="RNaseH-like_sf"/>
</dbReference>
<dbReference type="InterPro" id="IPR053151">
    <property type="entry name" value="RNase_H-like"/>
</dbReference>
<proteinExistence type="predicted"/>
<evidence type="ECO:0000313" key="3">
    <source>
        <dbReference type="Proteomes" id="UP000265520"/>
    </source>
</evidence>
<organism evidence="2 3">
    <name type="scientific">Trifolium medium</name>
    <dbReference type="NCBI Taxonomy" id="97028"/>
    <lineage>
        <taxon>Eukaryota</taxon>
        <taxon>Viridiplantae</taxon>
        <taxon>Streptophyta</taxon>
        <taxon>Embryophyta</taxon>
        <taxon>Tracheophyta</taxon>
        <taxon>Spermatophyta</taxon>
        <taxon>Magnoliopsida</taxon>
        <taxon>eudicotyledons</taxon>
        <taxon>Gunneridae</taxon>
        <taxon>Pentapetalae</taxon>
        <taxon>rosids</taxon>
        <taxon>fabids</taxon>
        <taxon>Fabales</taxon>
        <taxon>Fabaceae</taxon>
        <taxon>Papilionoideae</taxon>
        <taxon>50 kb inversion clade</taxon>
        <taxon>NPAAA clade</taxon>
        <taxon>Hologalegina</taxon>
        <taxon>IRL clade</taxon>
        <taxon>Trifolieae</taxon>
        <taxon>Trifolium</taxon>
    </lineage>
</organism>
<evidence type="ECO:0000313" key="2">
    <source>
        <dbReference type="EMBL" id="MCH83676.1"/>
    </source>
</evidence>
<accession>A0A392M8D2</accession>
<dbReference type="AlphaFoldDB" id="A0A392M8D2"/>
<dbReference type="InterPro" id="IPR002156">
    <property type="entry name" value="RNaseH_domain"/>
</dbReference>
<dbReference type="InterPro" id="IPR036397">
    <property type="entry name" value="RNaseH_sf"/>
</dbReference>
<dbReference type="Gene3D" id="3.30.420.10">
    <property type="entry name" value="Ribonuclease H-like superfamily/Ribonuclease H"/>
    <property type="match status" value="1"/>
</dbReference>
<name>A0A392M8D2_9FABA</name>